<evidence type="ECO:0000313" key="2">
    <source>
        <dbReference type="EMBL" id="KIM21026.1"/>
    </source>
</evidence>
<feature type="compositionally biased region" description="Low complexity" evidence="1">
    <location>
        <begin position="287"/>
        <end position="297"/>
    </location>
</feature>
<feature type="region of interest" description="Disordered" evidence="1">
    <location>
        <begin position="501"/>
        <end position="526"/>
    </location>
</feature>
<feature type="region of interest" description="Disordered" evidence="1">
    <location>
        <begin position="53"/>
        <end position="96"/>
    </location>
</feature>
<protein>
    <submittedName>
        <fullName evidence="2">Uncharacterized protein</fullName>
    </submittedName>
</protein>
<feature type="region of interest" description="Disordered" evidence="1">
    <location>
        <begin position="277"/>
        <end position="297"/>
    </location>
</feature>
<dbReference type="STRING" id="933852.A0A0C3AP40"/>
<feature type="compositionally biased region" description="Polar residues" evidence="1">
    <location>
        <begin position="668"/>
        <end position="678"/>
    </location>
</feature>
<dbReference type="AlphaFoldDB" id="A0A0C3AP40"/>
<dbReference type="HOGENOM" id="CLU_012233_0_0_1"/>
<dbReference type="EMBL" id="KN824396">
    <property type="protein sequence ID" value="KIM21026.1"/>
    <property type="molecule type" value="Genomic_DNA"/>
</dbReference>
<organism evidence="2 3">
    <name type="scientific">Serendipita vermifera MAFF 305830</name>
    <dbReference type="NCBI Taxonomy" id="933852"/>
    <lineage>
        <taxon>Eukaryota</taxon>
        <taxon>Fungi</taxon>
        <taxon>Dikarya</taxon>
        <taxon>Basidiomycota</taxon>
        <taxon>Agaricomycotina</taxon>
        <taxon>Agaricomycetes</taxon>
        <taxon>Sebacinales</taxon>
        <taxon>Serendipitaceae</taxon>
        <taxon>Serendipita</taxon>
    </lineage>
</organism>
<feature type="compositionally biased region" description="Low complexity" evidence="1">
    <location>
        <begin position="510"/>
        <end position="521"/>
    </location>
</feature>
<evidence type="ECO:0000256" key="1">
    <source>
        <dbReference type="SAM" id="MobiDB-lite"/>
    </source>
</evidence>
<feature type="region of interest" description="Disordered" evidence="1">
    <location>
        <begin position="1"/>
        <end position="41"/>
    </location>
</feature>
<proteinExistence type="predicted"/>
<keyword evidence="3" id="KW-1185">Reference proteome</keyword>
<accession>A0A0C3AP40</accession>
<reference evidence="3" key="2">
    <citation type="submission" date="2015-01" db="EMBL/GenBank/DDBJ databases">
        <title>Evolutionary Origins and Diversification of the Mycorrhizal Mutualists.</title>
        <authorList>
            <consortium name="DOE Joint Genome Institute"/>
            <consortium name="Mycorrhizal Genomics Consortium"/>
            <person name="Kohler A."/>
            <person name="Kuo A."/>
            <person name="Nagy L.G."/>
            <person name="Floudas D."/>
            <person name="Copeland A."/>
            <person name="Barry K.W."/>
            <person name="Cichocki N."/>
            <person name="Veneault-Fourrey C."/>
            <person name="LaButti K."/>
            <person name="Lindquist E.A."/>
            <person name="Lipzen A."/>
            <person name="Lundell T."/>
            <person name="Morin E."/>
            <person name="Murat C."/>
            <person name="Riley R."/>
            <person name="Ohm R."/>
            <person name="Sun H."/>
            <person name="Tunlid A."/>
            <person name="Henrissat B."/>
            <person name="Grigoriev I.V."/>
            <person name="Hibbett D.S."/>
            <person name="Martin F."/>
        </authorList>
    </citation>
    <scope>NUCLEOTIDE SEQUENCE [LARGE SCALE GENOMIC DNA]</scope>
    <source>
        <strain evidence="3">MAFF 305830</strain>
    </source>
</reference>
<name>A0A0C3AP40_SERVB</name>
<feature type="region of interest" description="Disordered" evidence="1">
    <location>
        <begin position="659"/>
        <end position="678"/>
    </location>
</feature>
<feature type="region of interest" description="Disordered" evidence="1">
    <location>
        <begin position="310"/>
        <end position="329"/>
    </location>
</feature>
<sequence length="755" mass="82576">MDQNYGGHPQQDPGNENPDSLPTYEVLEEQERGNPNSRFGRWRSWIEKRAAERYADVTEEDRDRQRERGWGTHLDTNLARDEQAPPRGSITSPMSAQVVTERLGETRLSVYQFGSRFIPHSPTPIKSLVPILDDRFLLIGGMDGMGVLEIFPDISTLSVEDSSMLNALESATRRDLWAGEAILQMSILESYPDATGNIQGVLLALVGAEETDAERESIKSVRMYNLASIMSLVKWVSAHPDAKPVVIHGPKGWSHQQTPSRRLVRPHAHTLAKSLKNMAIDSPNGRPSTPTGSVTSGSIASGSIISATSTVVTEHSSPPPKHQDSVDSADSWDMVDDLPLRWATDYVNLATAGSKLSNTQVLFFELWKNEGVGARGTSMLAVATKACILLYETPKGERSFRFVKEFYTPLPAKSINFVQQTSTEAIRATSIHHPEGGEKLRKERPVSKLGHDFTQSPRARRISTPGDHTYGSQLSLFVIFEKRAGLIRISDASVSEIELFDDGGGPPSPTSTLTPQSTISPASLSSQISTHGFRRSIDALGFLREGKGSWLPLRTLEIPCPPSANGEPPSFSSAKTVAFMSRGRKTHIVPSPLPTPLVSNPPLRVVRWQSPPRHVVPRLSTDSSKDPKLQVIAFTDQGVEVVEMGINFLFRPPDLGPSIGKGKGRMPSISTSEPLTRGSWESSDVAGFLAKGGFWHTLDTSTGRPELRQPVADSDSSVYTAPGNMTEAGKGIYAWAQKGLEDYRVVWLGDTFSGD</sequence>
<reference evidence="2 3" key="1">
    <citation type="submission" date="2014-04" db="EMBL/GenBank/DDBJ databases">
        <authorList>
            <consortium name="DOE Joint Genome Institute"/>
            <person name="Kuo A."/>
            <person name="Zuccaro A."/>
            <person name="Kohler A."/>
            <person name="Nagy L.G."/>
            <person name="Floudas D."/>
            <person name="Copeland A."/>
            <person name="Barry K.W."/>
            <person name="Cichocki N."/>
            <person name="Veneault-Fourrey C."/>
            <person name="LaButti K."/>
            <person name="Lindquist E.A."/>
            <person name="Lipzen A."/>
            <person name="Lundell T."/>
            <person name="Morin E."/>
            <person name="Murat C."/>
            <person name="Sun H."/>
            <person name="Tunlid A."/>
            <person name="Henrissat B."/>
            <person name="Grigoriev I.V."/>
            <person name="Hibbett D.S."/>
            <person name="Martin F."/>
            <person name="Nordberg H.P."/>
            <person name="Cantor M.N."/>
            <person name="Hua S.X."/>
        </authorList>
    </citation>
    <scope>NUCLEOTIDE SEQUENCE [LARGE SCALE GENOMIC DNA]</scope>
    <source>
        <strain evidence="2 3">MAFF 305830</strain>
    </source>
</reference>
<dbReference type="Proteomes" id="UP000054097">
    <property type="component" value="Unassembled WGS sequence"/>
</dbReference>
<feature type="compositionally biased region" description="Basic and acidic residues" evidence="1">
    <location>
        <begin position="53"/>
        <end position="70"/>
    </location>
</feature>
<evidence type="ECO:0000313" key="3">
    <source>
        <dbReference type="Proteomes" id="UP000054097"/>
    </source>
</evidence>
<gene>
    <name evidence="2" type="ORF">M408DRAFT_117153</name>
</gene>
<dbReference type="OrthoDB" id="2590590at2759"/>